<proteinExistence type="predicted"/>
<name>A0A3N4HK87_ASCIM</name>
<reference evidence="2 3" key="1">
    <citation type="journal article" date="2018" name="Nat. Ecol. Evol.">
        <title>Pezizomycetes genomes reveal the molecular basis of ectomycorrhizal truffle lifestyle.</title>
        <authorList>
            <person name="Murat C."/>
            <person name="Payen T."/>
            <person name="Noel B."/>
            <person name="Kuo A."/>
            <person name="Morin E."/>
            <person name="Chen J."/>
            <person name="Kohler A."/>
            <person name="Krizsan K."/>
            <person name="Balestrini R."/>
            <person name="Da Silva C."/>
            <person name="Montanini B."/>
            <person name="Hainaut M."/>
            <person name="Levati E."/>
            <person name="Barry K.W."/>
            <person name="Belfiori B."/>
            <person name="Cichocki N."/>
            <person name="Clum A."/>
            <person name="Dockter R.B."/>
            <person name="Fauchery L."/>
            <person name="Guy J."/>
            <person name="Iotti M."/>
            <person name="Le Tacon F."/>
            <person name="Lindquist E.A."/>
            <person name="Lipzen A."/>
            <person name="Malagnac F."/>
            <person name="Mello A."/>
            <person name="Molinier V."/>
            <person name="Miyauchi S."/>
            <person name="Poulain J."/>
            <person name="Riccioni C."/>
            <person name="Rubini A."/>
            <person name="Sitrit Y."/>
            <person name="Splivallo R."/>
            <person name="Traeger S."/>
            <person name="Wang M."/>
            <person name="Zifcakova L."/>
            <person name="Wipf D."/>
            <person name="Zambonelli A."/>
            <person name="Paolocci F."/>
            <person name="Nowrousian M."/>
            <person name="Ottonello S."/>
            <person name="Baldrian P."/>
            <person name="Spatafora J.W."/>
            <person name="Henrissat B."/>
            <person name="Nagy L.G."/>
            <person name="Aury J.M."/>
            <person name="Wincker P."/>
            <person name="Grigoriev I.V."/>
            <person name="Bonfante P."/>
            <person name="Martin F.M."/>
        </authorList>
    </citation>
    <scope>NUCLEOTIDE SEQUENCE [LARGE SCALE GENOMIC DNA]</scope>
    <source>
        <strain evidence="2 3">RN42</strain>
    </source>
</reference>
<accession>A0A3N4HK87</accession>
<evidence type="ECO:0000256" key="1">
    <source>
        <dbReference type="SAM" id="MobiDB-lite"/>
    </source>
</evidence>
<feature type="region of interest" description="Disordered" evidence="1">
    <location>
        <begin position="1"/>
        <end position="23"/>
    </location>
</feature>
<protein>
    <submittedName>
        <fullName evidence="2">Uncharacterized protein</fullName>
    </submittedName>
</protein>
<dbReference type="EMBL" id="ML119794">
    <property type="protein sequence ID" value="RPA74292.1"/>
    <property type="molecule type" value="Genomic_DNA"/>
</dbReference>
<evidence type="ECO:0000313" key="2">
    <source>
        <dbReference type="EMBL" id="RPA74292.1"/>
    </source>
</evidence>
<evidence type="ECO:0000313" key="3">
    <source>
        <dbReference type="Proteomes" id="UP000275078"/>
    </source>
</evidence>
<gene>
    <name evidence="2" type="ORF">BJ508DRAFT_366315</name>
</gene>
<dbReference type="Proteomes" id="UP000275078">
    <property type="component" value="Unassembled WGS sequence"/>
</dbReference>
<keyword evidence="3" id="KW-1185">Reference proteome</keyword>
<sequence length="989" mass="110296">MAAQATNQYGDKKRGPYKIKKAGAKPDTRSFDVFLFPTGEQAHLDLVKQRLGDPTIPYVPRFDNIDPDVEDFIYDLAGQYLSAADWALACGTRNESSTRKKDENREGRTDGFKLTPVSTISAASIAGCPAKALALAPLNDDAKLPIKFNGRELLTMRRFSRRYQHDTNHPFSFGNPEWRTADGALGYYHTKYVTPGLGQLDREIHEFLVNGPSPEEKGSVKDRAYTEYGILLRKAIAVVRFYEKTASKEVYRAMKLGFDSHTDPKWKDRAERQIKEIKAHLERFAGELEVGVAKRRQSNKRAFTAEVACGVEPQSAPNKRPRPSRRAAVLSVLNPSNSVPSSSAVLGIGPGIVEDRFSTGYMFTNHRISSPVADNTQEGNQSRGGLQEIQIDEDTLHFTEEECNRVVIDPRFTQQPSVAGHRENMSVFSYDGGALSVRMMDFTPREISAWTTWWTDVPLSGKHIFGFAFLNPNNTTNVKIHSGKHQHSRHSIAPAFVIVTMESQPMELLPLIFPGIDAMMYECTGIVDRARQHFPHLNQNEAECEEVHMQCSFFHTALEKVVREIAKPNTDEAAHQKRVADINSIMQIINAESSGIAKTLELYRYATGLSQFKEMLKRTASAIRRMRERLLDAAYKSAENPVPGLTSLYETASYSYNEEWRIVSFGSAEIWLLLHGLLSPRYIADLKVTGLMTGLKPNSSQHREKVEEFLENPMVIRALHDLVEKYHQAPVLNVGSQNLTTNRPKPFDAYSHLAAAPVAGMLANATCCGLATAVTKGTIHLSPHNIEKTLFHDGGHGFSVAESQTSEVVAIDSSVTFVVEVDKHSETVASSSKKTFTWRFDASGGLLADNKYPTVKETFFHLLRQSAAGVLGKQSIAIYLRTARDKIGTSNGFAILLTWDFWKGVFAATDTRVPRSSPASTLATFQFKGRQVAASARALNMQYIQVIETIEKEIRKRDGRDSTVMKQFNRNRSQMQRLGAILASVYGSA</sequence>
<organism evidence="2 3">
    <name type="scientific">Ascobolus immersus RN42</name>
    <dbReference type="NCBI Taxonomy" id="1160509"/>
    <lineage>
        <taxon>Eukaryota</taxon>
        <taxon>Fungi</taxon>
        <taxon>Dikarya</taxon>
        <taxon>Ascomycota</taxon>
        <taxon>Pezizomycotina</taxon>
        <taxon>Pezizomycetes</taxon>
        <taxon>Pezizales</taxon>
        <taxon>Ascobolaceae</taxon>
        <taxon>Ascobolus</taxon>
    </lineage>
</organism>
<dbReference type="AlphaFoldDB" id="A0A3N4HK87"/>